<accession>A0AAD5EC17</accession>
<feature type="domain" description="Pseudouridine synthase II N-terminal" evidence="6">
    <location>
        <begin position="5"/>
        <end position="76"/>
    </location>
</feature>
<sequence>MRSTVLGVGSGCKDMQGYLKGTKKYVVTAALGAATDTYDREGVITHQKSGFNASRADIEAVIPEFVGEEIWQRPPM</sequence>
<comment type="catalytic activity">
    <reaction evidence="1">
        <text>a uridine in mRNA = a pseudouridine in mRNA</text>
        <dbReference type="Rhea" id="RHEA:56644"/>
        <dbReference type="Rhea" id="RHEA-COMP:14658"/>
        <dbReference type="Rhea" id="RHEA-COMP:14659"/>
        <dbReference type="ChEBI" id="CHEBI:65314"/>
        <dbReference type="ChEBI" id="CHEBI:65315"/>
    </reaction>
</comment>
<reference evidence="7" key="1">
    <citation type="submission" date="2021-06" db="EMBL/GenBank/DDBJ databases">
        <authorList>
            <consortium name="DOE Joint Genome Institute"/>
            <person name="Mondo S.J."/>
            <person name="Amses K.R."/>
            <person name="Simmons D.R."/>
            <person name="Longcore J.E."/>
            <person name="Seto K."/>
            <person name="Alves G.H."/>
            <person name="Bonds A.E."/>
            <person name="Quandt C.A."/>
            <person name="Davis W.J."/>
            <person name="Chang Y."/>
            <person name="Letcher P.M."/>
            <person name="Powell M.J."/>
            <person name="Kuo A."/>
            <person name="Labutti K."/>
            <person name="Pangilinan J."/>
            <person name="Andreopoulos W."/>
            <person name="Tritt A."/>
            <person name="Riley R."/>
            <person name="Hundley H."/>
            <person name="Johnson J."/>
            <person name="Lipzen A."/>
            <person name="Barry K."/>
            <person name="Berbee M.L."/>
            <person name="Buchler N.E."/>
            <person name="Grigoriev I.V."/>
            <person name="Spatafora J.W."/>
            <person name="Stajich J.E."/>
            <person name="James T.Y."/>
        </authorList>
    </citation>
    <scope>NUCLEOTIDE SEQUENCE</scope>
    <source>
        <strain evidence="7">AG</strain>
    </source>
</reference>
<dbReference type="Proteomes" id="UP001206595">
    <property type="component" value="Unassembled WGS sequence"/>
</dbReference>
<dbReference type="PANTHER" id="PTHR13767">
    <property type="entry name" value="TRNA-PSEUDOURIDINE SYNTHASE"/>
    <property type="match status" value="1"/>
</dbReference>
<keyword evidence="4" id="KW-0819">tRNA processing</keyword>
<dbReference type="RefSeq" id="XP_051445448.1">
    <property type="nucleotide sequence ID" value="XM_051588360.1"/>
</dbReference>
<dbReference type="InterPro" id="IPR020103">
    <property type="entry name" value="PsdUridine_synth_cat_dom_sf"/>
</dbReference>
<name>A0AAD5EC17_UMBRA</name>
<dbReference type="GO" id="GO:0005634">
    <property type="term" value="C:nucleus"/>
    <property type="evidence" value="ECO:0007669"/>
    <property type="project" value="TreeGrafter"/>
</dbReference>
<dbReference type="InterPro" id="IPR014780">
    <property type="entry name" value="tRNA_psdUridine_synth_TruB"/>
</dbReference>
<dbReference type="EC" id="5.4.99.25" evidence="3"/>
<reference evidence="7" key="2">
    <citation type="journal article" date="2022" name="Proc. Natl. Acad. Sci. U.S.A.">
        <title>Diploid-dominant life cycles characterize the early evolution of Fungi.</title>
        <authorList>
            <person name="Amses K.R."/>
            <person name="Simmons D.R."/>
            <person name="Longcore J.E."/>
            <person name="Mondo S.J."/>
            <person name="Seto K."/>
            <person name="Jeronimo G.H."/>
            <person name="Bonds A.E."/>
            <person name="Quandt C.A."/>
            <person name="Davis W.J."/>
            <person name="Chang Y."/>
            <person name="Federici B.A."/>
            <person name="Kuo A."/>
            <person name="LaButti K."/>
            <person name="Pangilinan J."/>
            <person name="Andreopoulos W."/>
            <person name="Tritt A."/>
            <person name="Riley R."/>
            <person name="Hundley H."/>
            <person name="Johnson J."/>
            <person name="Lipzen A."/>
            <person name="Barry K."/>
            <person name="Lang B.F."/>
            <person name="Cuomo C.A."/>
            <person name="Buchler N.E."/>
            <person name="Grigoriev I.V."/>
            <person name="Spatafora J.W."/>
            <person name="Stajich J.E."/>
            <person name="James T.Y."/>
        </authorList>
    </citation>
    <scope>NUCLEOTIDE SEQUENCE</scope>
    <source>
        <strain evidence="7">AG</strain>
    </source>
</reference>
<dbReference type="EMBL" id="MU620912">
    <property type="protein sequence ID" value="KAI8580444.1"/>
    <property type="molecule type" value="Genomic_DNA"/>
</dbReference>
<proteinExistence type="inferred from homology"/>
<evidence type="ECO:0000256" key="4">
    <source>
        <dbReference type="ARBA" id="ARBA00022694"/>
    </source>
</evidence>
<dbReference type="InterPro" id="IPR002501">
    <property type="entry name" value="PsdUridine_synth_N"/>
</dbReference>
<dbReference type="GeneID" id="75913705"/>
<protein>
    <recommendedName>
        <fullName evidence="3">tRNA pseudouridine(55) synthase</fullName>
        <ecNumber evidence="3">5.4.99.25</ecNumber>
    </recommendedName>
</protein>
<dbReference type="PANTHER" id="PTHR13767:SF2">
    <property type="entry name" value="PSEUDOURIDYLATE SYNTHASE TRUB1"/>
    <property type="match status" value="1"/>
</dbReference>
<keyword evidence="5" id="KW-0413">Isomerase</keyword>
<evidence type="ECO:0000256" key="1">
    <source>
        <dbReference type="ARBA" id="ARBA00001166"/>
    </source>
</evidence>
<dbReference type="GO" id="GO:1990481">
    <property type="term" value="P:mRNA pseudouridine synthesis"/>
    <property type="evidence" value="ECO:0007669"/>
    <property type="project" value="TreeGrafter"/>
</dbReference>
<evidence type="ECO:0000313" key="7">
    <source>
        <dbReference type="EMBL" id="KAI8580444.1"/>
    </source>
</evidence>
<dbReference type="Pfam" id="PF01509">
    <property type="entry name" value="TruB_N"/>
    <property type="match status" value="1"/>
</dbReference>
<dbReference type="SUPFAM" id="SSF55120">
    <property type="entry name" value="Pseudouridine synthase"/>
    <property type="match status" value="1"/>
</dbReference>
<comment type="caution">
    <text evidence="7">The sequence shown here is derived from an EMBL/GenBank/DDBJ whole genome shotgun (WGS) entry which is preliminary data.</text>
</comment>
<keyword evidence="8" id="KW-1185">Reference proteome</keyword>
<evidence type="ECO:0000313" key="8">
    <source>
        <dbReference type="Proteomes" id="UP001206595"/>
    </source>
</evidence>
<dbReference type="AlphaFoldDB" id="A0AAD5EC17"/>
<organism evidence="7 8">
    <name type="scientific">Umbelopsis ramanniana AG</name>
    <dbReference type="NCBI Taxonomy" id="1314678"/>
    <lineage>
        <taxon>Eukaryota</taxon>
        <taxon>Fungi</taxon>
        <taxon>Fungi incertae sedis</taxon>
        <taxon>Mucoromycota</taxon>
        <taxon>Mucoromycotina</taxon>
        <taxon>Umbelopsidomycetes</taxon>
        <taxon>Umbelopsidales</taxon>
        <taxon>Umbelopsidaceae</taxon>
        <taxon>Umbelopsis</taxon>
    </lineage>
</organism>
<evidence type="ECO:0000256" key="2">
    <source>
        <dbReference type="ARBA" id="ARBA00008999"/>
    </source>
</evidence>
<evidence type="ECO:0000256" key="3">
    <source>
        <dbReference type="ARBA" id="ARBA00012787"/>
    </source>
</evidence>
<evidence type="ECO:0000256" key="5">
    <source>
        <dbReference type="ARBA" id="ARBA00023235"/>
    </source>
</evidence>
<comment type="similarity">
    <text evidence="2">Belongs to the pseudouridine synthase TruB family.</text>
</comment>
<dbReference type="GO" id="GO:0003723">
    <property type="term" value="F:RNA binding"/>
    <property type="evidence" value="ECO:0007669"/>
    <property type="project" value="InterPro"/>
</dbReference>
<dbReference type="Gene3D" id="3.30.2350.10">
    <property type="entry name" value="Pseudouridine synthase"/>
    <property type="match status" value="1"/>
</dbReference>
<dbReference type="GO" id="GO:0160148">
    <property type="term" value="F:tRNA pseudouridine(55) synthase activity"/>
    <property type="evidence" value="ECO:0007669"/>
    <property type="project" value="UniProtKB-EC"/>
</dbReference>
<evidence type="ECO:0000259" key="6">
    <source>
        <dbReference type="Pfam" id="PF01509"/>
    </source>
</evidence>
<dbReference type="GO" id="GO:0006400">
    <property type="term" value="P:tRNA modification"/>
    <property type="evidence" value="ECO:0007669"/>
    <property type="project" value="TreeGrafter"/>
</dbReference>
<gene>
    <name evidence="7" type="ORF">K450DRAFT_237033</name>
</gene>